<gene>
    <name evidence="1" type="ORF">SAMN04488541_102087</name>
</gene>
<proteinExistence type="predicted"/>
<evidence type="ECO:0000313" key="1">
    <source>
        <dbReference type="EMBL" id="SFF22007.1"/>
    </source>
</evidence>
<dbReference type="AlphaFoldDB" id="A0A1I2GZ19"/>
<evidence type="ECO:0000313" key="2">
    <source>
        <dbReference type="Proteomes" id="UP000199513"/>
    </source>
</evidence>
<keyword evidence="2" id="KW-1185">Reference proteome</keyword>
<dbReference type="EMBL" id="FONY01000020">
    <property type="protein sequence ID" value="SFF22007.1"/>
    <property type="molecule type" value="Genomic_DNA"/>
</dbReference>
<accession>A0A1I2GZ19</accession>
<reference evidence="1 2" key="1">
    <citation type="submission" date="2016-10" db="EMBL/GenBank/DDBJ databases">
        <authorList>
            <person name="de Groot N.N."/>
        </authorList>
    </citation>
    <scope>NUCLEOTIDE SEQUENCE [LARGE SCALE GENOMIC DNA]</scope>
    <source>
        <strain>GEY</strain>
        <strain evidence="2">DSM 9560</strain>
    </source>
</reference>
<dbReference type="STRING" id="1003.SAMN04488541_102087"/>
<name>A0A1I2GZ19_9BACT</name>
<protein>
    <recommendedName>
        <fullName evidence="3">Glycosyl transferase family 2</fullName>
    </recommendedName>
</protein>
<sequence length="245" mass="29264">MIQSIDSDKIKIIETVWDESLRKGGRVLAEETNKALAQIASDSDWAFYIQGDEVVHEKYLPVIQEAMQTYLSETKVEGLLFNYLHFYGSYQYVADSRHWYRKEIRIIRNHRNITSYQDAQGFRKKDGKKLKVKQIDAFVYHYGWVKNPIIQQKKVETFNALWHDEESLKKIIVPANAFDYSQVDSLALFEGEHPQVIKERIQKMNWDFQFDVTQKKYTLRYLIAYWIEKLTGWRIGEYKNYKLLK</sequence>
<dbReference type="Proteomes" id="UP000199513">
    <property type="component" value="Unassembled WGS sequence"/>
</dbReference>
<evidence type="ECO:0008006" key="3">
    <source>
        <dbReference type="Google" id="ProtNLM"/>
    </source>
</evidence>
<organism evidence="1 2">
    <name type="scientific">Thermoflexibacter ruber</name>
    <dbReference type="NCBI Taxonomy" id="1003"/>
    <lineage>
        <taxon>Bacteria</taxon>
        <taxon>Pseudomonadati</taxon>
        <taxon>Bacteroidota</taxon>
        <taxon>Cytophagia</taxon>
        <taxon>Cytophagales</taxon>
        <taxon>Thermoflexibacteraceae</taxon>
        <taxon>Thermoflexibacter</taxon>
    </lineage>
</organism>